<protein>
    <submittedName>
        <fullName evidence="5">ATP-dependent helicase</fullName>
    </submittedName>
</protein>
<dbReference type="PROSITE" id="PS51192">
    <property type="entry name" value="HELICASE_ATP_BIND_1"/>
    <property type="match status" value="1"/>
</dbReference>
<dbReference type="GO" id="GO:0005524">
    <property type="term" value="F:ATP binding"/>
    <property type="evidence" value="ECO:0007669"/>
    <property type="project" value="UniProtKB-KW"/>
</dbReference>
<dbReference type="Gene3D" id="3.40.50.300">
    <property type="entry name" value="P-loop containing nucleotide triphosphate hydrolases"/>
    <property type="match status" value="2"/>
</dbReference>
<keyword evidence="5" id="KW-0347">Helicase</keyword>
<evidence type="ECO:0000256" key="2">
    <source>
        <dbReference type="ARBA" id="ARBA00022840"/>
    </source>
</evidence>
<evidence type="ECO:0000259" key="3">
    <source>
        <dbReference type="PROSITE" id="PS51192"/>
    </source>
</evidence>
<name>A0A917YGL9_9ACTN</name>
<sequence>MSDVAPDPMDLLHPGLVHHVVNTLGWPRLRTLQEEAITPLTDGADAVLIAPTAGGKTEAACFPLLSRMAQENWDGTSVLYVCPLKALLNNLLPRLETYTSWLGRTAALWHGDVTHSRRKRILRERPDVLLTTPESLEAMLVSANVDHRALFSGLRAIVVDEVHAFAGDDRGWHLLAVLERLERVTGRPVQRVGLSATVGNPEELLTWLQGAKAGRRTAQVVAPHLKEKVQKLPPPGDVQLDYVGSLANAATVIAALHQGEKRLVFCESRKQVEELGAALHAKGVTTFLSHASLSADERRRAEEAFAEARDCVIVSTSTLELGIDVGDLDRVVQIDAPSTVASFLQRLGRTGRRPGSSRNCLFLATDDAGLLSAAALLLLWSRGWVEPVIAPAEPRHIVAQQVLALCLQEHRVGDRLWQEWWGGLGPFGPSAEPIVRHLVEEGYLDRDGELLFIGPEAEKRFGYRHFMDLTAVFTAAPEFTVLSGRAEIGTTDPVLLTDEVVGPRRLLLAGRSWQVTYIDWSRRRCFVEPVESGGRARWGGVGLTRTSSYELTRAARDILLGAAPPVRLTRRAESALARVRDESAEFVYHDGTVVMRGGRDTNVRWWTWAGYRTNATLAATLSTITDPLQRPTDTYVRLREDITLQDWKRATADAAGHLCLPAVDPRALAGLKFNTALPPRLAEATLAARLADLTGAAASLREAVRFTTR</sequence>
<dbReference type="AlphaFoldDB" id="A0A917YGL9"/>
<dbReference type="Pfam" id="PF00270">
    <property type="entry name" value="DEAD"/>
    <property type="match status" value="1"/>
</dbReference>
<dbReference type="InterPro" id="IPR014001">
    <property type="entry name" value="Helicase_ATP-bd"/>
</dbReference>
<dbReference type="PANTHER" id="PTHR47962:SF5">
    <property type="entry name" value="ATP-DEPENDENT HELICASE LHR-RELATED"/>
    <property type="match status" value="1"/>
</dbReference>
<dbReference type="Pfam" id="PF00271">
    <property type="entry name" value="Helicase_C"/>
    <property type="match status" value="1"/>
</dbReference>
<dbReference type="GO" id="GO:0016887">
    <property type="term" value="F:ATP hydrolysis activity"/>
    <property type="evidence" value="ECO:0007669"/>
    <property type="project" value="TreeGrafter"/>
</dbReference>
<dbReference type="InterPro" id="IPR027417">
    <property type="entry name" value="P-loop_NTPase"/>
</dbReference>
<dbReference type="PROSITE" id="PS51194">
    <property type="entry name" value="HELICASE_CTER"/>
    <property type="match status" value="1"/>
</dbReference>
<proteinExistence type="predicted"/>
<feature type="domain" description="Helicase ATP-binding" evidence="3">
    <location>
        <begin position="37"/>
        <end position="216"/>
    </location>
</feature>
<accession>A0A917YGL9</accession>
<dbReference type="InterPro" id="IPR001650">
    <property type="entry name" value="Helicase_C-like"/>
</dbReference>
<evidence type="ECO:0000256" key="1">
    <source>
        <dbReference type="ARBA" id="ARBA00022741"/>
    </source>
</evidence>
<keyword evidence="5" id="KW-0378">Hydrolase</keyword>
<dbReference type="InterPro" id="IPR011545">
    <property type="entry name" value="DEAD/DEAH_box_helicase_dom"/>
</dbReference>
<keyword evidence="6" id="KW-1185">Reference proteome</keyword>
<dbReference type="Proteomes" id="UP000600365">
    <property type="component" value="Unassembled WGS sequence"/>
</dbReference>
<evidence type="ECO:0000313" key="5">
    <source>
        <dbReference type="EMBL" id="GGN91953.1"/>
    </source>
</evidence>
<dbReference type="SUPFAM" id="SSF52540">
    <property type="entry name" value="P-loop containing nucleoside triphosphate hydrolases"/>
    <property type="match status" value="1"/>
</dbReference>
<keyword evidence="2" id="KW-0067">ATP-binding</keyword>
<organism evidence="5 6">
    <name type="scientific">Streptomyces albiflavescens</name>
    <dbReference type="NCBI Taxonomy" id="1623582"/>
    <lineage>
        <taxon>Bacteria</taxon>
        <taxon>Bacillati</taxon>
        <taxon>Actinomycetota</taxon>
        <taxon>Actinomycetes</taxon>
        <taxon>Kitasatosporales</taxon>
        <taxon>Streptomycetaceae</taxon>
        <taxon>Streptomyces</taxon>
    </lineage>
</organism>
<dbReference type="EMBL" id="BMMM01000026">
    <property type="protein sequence ID" value="GGN91953.1"/>
    <property type="molecule type" value="Genomic_DNA"/>
</dbReference>
<dbReference type="PANTHER" id="PTHR47962">
    <property type="entry name" value="ATP-DEPENDENT HELICASE LHR-RELATED-RELATED"/>
    <property type="match status" value="1"/>
</dbReference>
<feature type="domain" description="Helicase C-terminal" evidence="4">
    <location>
        <begin position="248"/>
        <end position="395"/>
    </location>
</feature>
<dbReference type="SMART" id="SM00490">
    <property type="entry name" value="HELICc"/>
    <property type="match status" value="1"/>
</dbReference>
<evidence type="ECO:0000313" key="6">
    <source>
        <dbReference type="Proteomes" id="UP000600365"/>
    </source>
</evidence>
<keyword evidence="1" id="KW-0547">Nucleotide-binding</keyword>
<dbReference type="SMART" id="SM00487">
    <property type="entry name" value="DEXDc"/>
    <property type="match status" value="1"/>
</dbReference>
<dbReference type="GO" id="GO:0003677">
    <property type="term" value="F:DNA binding"/>
    <property type="evidence" value="ECO:0007669"/>
    <property type="project" value="TreeGrafter"/>
</dbReference>
<gene>
    <name evidence="5" type="ORF">GCM10011579_089290</name>
</gene>
<evidence type="ECO:0000259" key="4">
    <source>
        <dbReference type="PROSITE" id="PS51194"/>
    </source>
</evidence>
<dbReference type="GO" id="GO:0004386">
    <property type="term" value="F:helicase activity"/>
    <property type="evidence" value="ECO:0007669"/>
    <property type="project" value="UniProtKB-KW"/>
</dbReference>
<dbReference type="InterPro" id="IPR052511">
    <property type="entry name" value="ATP-dep_Helicase"/>
</dbReference>
<comment type="caution">
    <text evidence="5">The sequence shown here is derived from an EMBL/GenBank/DDBJ whole genome shotgun (WGS) entry which is preliminary data.</text>
</comment>
<reference evidence="5 6" key="1">
    <citation type="journal article" date="2014" name="Int. J. Syst. Evol. Microbiol.">
        <title>Complete genome sequence of Corynebacterium casei LMG S-19264T (=DSM 44701T), isolated from a smear-ripened cheese.</title>
        <authorList>
            <consortium name="US DOE Joint Genome Institute (JGI-PGF)"/>
            <person name="Walter F."/>
            <person name="Albersmeier A."/>
            <person name="Kalinowski J."/>
            <person name="Ruckert C."/>
        </authorList>
    </citation>
    <scope>NUCLEOTIDE SEQUENCE [LARGE SCALE GENOMIC DNA]</scope>
    <source>
        <strain evidence="5 6">CGMCC 4.7111</strain>
    </source>
</reference>
<dbReference type="RefSeq" id="WP_189191871.1">
    <property type="nucleotide sequence ID" value="NZ_BMMM01000026.1"/>
</dbReference>